<name>A0A3A6PZS0_9EURY</name>
<organism evidence="1 2">
    <name type="scientific">Halonotius aquaticus</name>
    <dbReference type="NCBI Taxonomy" id="2216978"/>
    <lineage>
        <taxon>Archaea</taxon>
        <taxon>Methanobacteriati</taxon>
        <taxon>Methanobacteriota</taxon>
        <taxon>Stenosarchaea group</taxon>
        <taxon>Halobacteria</taxon>
        <taxon>Halobacteriales</taxon>
        <taxon>Haloferacaceae</taxon>
        <taxon>Halonotius</taxon>
    </lineage>
</organism>
<dbReference type="Proteomes" id="UP000276588">
    <property type="component" value="Unassembled WGS sequence"/>
</dbReference>
<keyword evidence="1" id="KW-0808">Transferase</keyword>
<dbReference type="GO" id="GO:0019674">
    <property type="term" value="P:NAD+ metabolic process"/>
    <property type="evidence" value="ECO:0007669"/>
    <property type="project" value="InterPro"/>
</dbReference>
<proteinExistence type="predicted"/>
<dbReference type="InterPro" id="IPR016064">
    <property type="entry name" value="NAD/diacylglycerol_kinase_sf"/>
</dbReference>
<dbReference type="SUPFAM" id="SSF111331">
    <property type="entry name" value="NAD kinase/diacylglycerol kinase-like"/>
    <property type="match status" value="1"/>
</dbReference>
<evidence type="ECO:0000313" key="2">
    <source>
        <dbReference type="Proteomes" id="UP000276588"/>
    </source>
</evidence>
<reference evidence="1 2" key="1">
    <citation type="submission" date="2018-06" db="EMBL/GenBank/DDBJ databases">
        <title>Halonotius sp. F13-13 a new haloarchaeeon isolated from a solar saltern from Isla Cristina, Huelva, Spain.</title>
        <authorList>
            <person name="Duran-Viseras A."/>
            <person name="Sanchez-Porro C."/>
            <person name="Ventosa A."/>
        </authorList>
    </citation>
    <scope>NUCLEOTIDE SEQUENCE [LARGE SCALE GENOMIC DNA]</scope>
    <source>
        <strain evidence="1 2">F13-13</strain>
    </source>
</reference>
<dbReference type="Pfam" id="PF20143">
    <property type="entry name" value="NAD_kinase_C"/>
    <property type="match status" value="1"/>
</dbReference>
<protein>
    <submittedName>
        <fullName evidence="1">ATP-NAD kinase</fullName>
    </submittedName>
</protein>
<accession>A0A3A6PZS0</accession>
<keyword evidence="2" id="KW-1185">Reference proteome</keyword>
<dbReference type="AlphaFoldDB" id="A0A3A6PZS0"/>
<evidence type="ECO:0000313" key="1">
    <source>
        <dbReference type="EMBL" id="RJX44764.1"/>
    </source>
</evidence>
<keyword evidence="1" id="KW-0418">Kinase</keyword>
<dbReference type="InterPro" id="IPR017437">
    <property type="entry name" value="ATP-NAD_kinase_PpnK-typ_C"/>
</dbReference>
<sequence>MGAISMNVAVAQTPADAVATQLRETVAAIDELSLVDPAAADVLLAVDDAALRAAVDNEPDRPLLLLPASDSDDTPTDRSTLLAHLAAHAATTVPTITRRVLSVQAGDTATRAVRDCAIVTTDPARISEYRAVTEETTLTTFRADGVVVATPLGTATYSRAAGGPRLAPDTGLAVVPIAPFAMTADQWVVSPPLTLRVERDDAVSVLADGRAVASGGADLTVSVSVAGSITVVDRRRLGERGRNWKNSNESSPQD</sequence>
<dbReference type="Gene3D" id="2.60.200.30">
    <property type="entry name" value="Probable inorganic polyphosphate/atp-NAD kinase, domain 2"/>
    <property type="match status" value="1"/>
</dbReference>
<dbReference type="GO" id="GO:0003951">
    <property type="term" value="F:NAD+ kinase activity"/>
    <property type="evidence" value="ECO:0007669"/>
    <property type="project" value="InterPro"/>
</dbReference>
<gene>
    <name evidence="1" type="ORF">DM826_01245</name>
</gene>
<dbReference type="EMBL" id="QKNY01000003">
    <property type="protein sequence ID" value="RJX44764.1"/>
    <property type="molecule type" value="Genomic_DNA"/>
</dbReference>
<comment type="caution">
    <text evidence="1">The sequence shown here is derived from an EMBL/GenBank/DDBJ whole genome shotgun (WGS) entry which is preliminary data.</text>
</comment>